<dbReference type="AlphaFoldDB" id="A0AAD5XHU1"/>
<feature type="coiled-coil region" evidence="1">
    <location>
        <begin position="171"/>
        <end position="205"/>
    </location>
</feature>
<feature type="compositionally biased region" description="Low complexity" evidence="2">
    <location>
        <begin position="525"/>
        <end position="538"/>
    </location>
</feature>
<feature type="region of interest" description="Disordered" evidence="2">
    <location>
        <begin position="507"/>
        <end position="559"/>
    </location>
</feature>
<dbReference type="Proteomes" id="UP001211907">
    <property type="component" value="Unassembled WGS sequence"/>
</dbReference>
<dbReference type="GO" id="GO:0005666">
    <property type="term" value="C:RNA polymerase III complex"/>
    <property type="evidence" value="ECO:0007669"/>
    <property type="project" value="TreeGrafter"/>
</dbReference>
<protein>
    <submittedName>
        <fullName evidence="3">DNA-directed RNA polymerase III subunit RPC5</fullName>
    </submittedName>
</protein>
<reference evidence="3" key="1">
    <citation type="submission" date="2020-05" db="EMBL/GenBank/DDBJ databases">
        <title>Phylogenomic resolution of chytrid fungi.</title>
        <authorList>
            <person name="Stajich J.E."/>
            <person name="Amses K."/>
            <person name="Simmons R."/>
            <person name="Seto K."/>
            <person name="Myers J."/>
            <person name="Bonds A."/>
            <person name="Quandt C.A."/>
            <person name="Barry K."/>
            <person name="Liu P."/>
            <person name="Grigoriev I."/>
            <person name="Longcore J.E."/>
            <person name="James T.Y."/>
        </authorList>
    </citation>
    <scope>NUCLEOTIDE SEQUENCE</scope>
    <source>
        <strain evidence="3">JEL0513</strain>
    </source>
</reference>
<dbReference type="InterPro" id="IPR006886">
    <property type="entry name" value="RNA_pol_III_Rpc5"/>
</dbReference>
<accession>A0AAD5XHU1</accession>
<comment type="caution">
    <text evidence="3">The sequence shown here is derived from an EMBL/GenBank/DDBJ whole genome shotgun (WGS) entry which is preliminary data.</text>
</comment>
<evidence type="ECO:0000313" key="3">
    <source>
        <dbReference type="EMBL" id="KAJ3127295.1"/>
    </source>
</evidence>
<name>A0AAD5XHU1_9FUNG</name>
<gene>
    <name evidence="3" type="primary">POLR3E</name>
    <name evidence="3" type="ORF">HK100_009830</name>
</gene>
<sequence length="733" mass="82049">MNDDGMASDIDMNDEYENAADSIATDSEEQETDPVVQEIPVFLALSTTGLVLIQHPTAKRAHPLAEATTMRLKPLGQRFEVDIAINSNSQNYSVDSAEKLGRGIDNEDIATAYDKVKEDHTTKLLDKYTLQSSVLPSSTGGQYLIGALRDDEFHLTPIAATIQLRPALKYLDKILEKEQAAKAKIQEHEFNLENPNKKKEEAEERGVTVAARSIENDPEALRKAKELDEERKFAQEEWINLRLYNENSVESEEVYEKLFSLGDELSFTYSKNDYLQSIGPKLSSTIKQDFDGNKKNMKLNRCMDDISDLPLGDFLRSFMLSVHVIPFSTIKELTEPRFDELDLVEELERIAVHVRDGIWVVRSELLYAGRVCEARRILLQLLARSADPISRYEVNRIAKLPHTMITNMFIEICARVSGVQTYSGRNHVGSSLYALGPGGLRPASPERKIDVYDGDSEMKWGLKAEADNVFCERWPDFVEKHLKIVEDEGERARHVLNSRISSKISNPLLHQKGTATSTPIPRPGSSMHLSSKNGSSSSPLPVPTTIGSKATSSIKVKTEPTQASRQELFTVKGNSINEQCEYLIHLLLAKYGVASKEFLVASVLRHKSVPGSTGKENLLNNDSVNEEFIGMSIDGICVHVQTGRFVLKTLGSADQYRDVIINLFKTKTTLKKPEIIQACVDHGTQAIPQSTYLKIMRELATSSGPSWLIDDFVPSIVIFRSSNKVQCELRMKE</sequence>
<feature type="compositionally biased region" description="Polar residues" evidence="2">
    <location>
        <begin position="545"/>
        <end position="559"/>
    </location>
</feature>
<keyword evidence="4" id="KW-1185">Reference proteome</keyword>
<dbReference type="PANTHER" id="PTHR12069:SF0">
    <property type="entry name" value="DNA-DIRECTED RNA POLYMERASE III SUBUNIT RPC5"/>
    <property type="match status" value="1"/>
</dbReference>
<dbReference type="GO" id="GO:0042797">
    <property type="term" value="P:tRNA transcription by RNA polymerase III"/>
    <property type="evidence" value="ECO:0007669"/>
    <property type="project" value="TreeGrafter"/>
</dbReference>
<keyword evidence="3" id="KW-0240">DNA-directed RNA polymerase</keyword>
<keyword evidence="3" id="KW-0804">Transcription</keyword>
<organism evidence="3 4">
    <name type="scientific">Physocladia obscura</name>
    <dbReference type="NCBI Taxonomy" id="109957"/>
    <lineage>
        <taxon>Eukaryota</taxon>
        <taxon>Fungi</taxon>
        <taxon>Fungi incertae sedis</taxon>
        <taxon>Chytridiomycota</taxon>
        <taxon>Chytridiomycota incertae sedis</taxon>
        <taxon>Chytridiomycetes</taxon>
        <taxon>Chytridiales</taxon>
        <taxon>Chytriomycetaceae</taxon>
        <taxon>Physocladia</taxon>
    </lineage>
</organism>
<dbReference type="EMBL" id="JADGJH010000519">
    <property type="protein sequence ID" value="KAJ3127295.1"/>
    <property type="molecule type" value="Genomic_DNA"/>
</dbReference>
<dbReference type="PANTHER" id="PTHR12069">
    <property type="entry name" value="DNA-DIRECTED RNA POLYMERASES III 80 KDA POLYPEPTIDE RNA POLYMERASE III SUBUNIT 5"/>
    <property type="match status" value="1"/>
</dbReference>
<evidence type="ECO:0000256" key="1">
    <source>
        <dbReference type="SAM" id="Coils"/>
    </source>
</evidence>
<dbReference type="Pfam" id="PF04801">
    <property type="entry name" value="RPC5"/>
    <property type="match status" value="1"/>
</dbReference>
<proteinExistence type="predicted"/>
<evidence type="ECO:0000256" key="2">
    <source>
        <dbReference type="SAM" id="MobiDB-lite"/>
    </source>
</evidence>
<keyword evidence="1" id="KW-0175">Coiled coil</keyword>
<evidence type="ECO:0000313" key="4">
    <source>
        <dbReference type="Proteomes" id="UP001211907"/>
    </source>
</evidence>